<comment type="caution">
    <text evidence="1">The sequence shown here is derived from an EMBL/GenBank/DDBJ whole genome shotgun (WGS) entry which is preliminary data.</text>
</comment>
<evidence type="ECO:0000313" key="2">
    <source>
        <dbReference type="Proteomes" id="UP001630127"/>
    </source>
</evidence>
<name>A0ABD3B2V7_9GENT</name>
<reference evidence="1 2" key="1">
    <citation type="submission" date="2024-11" db="EMBL/GenBank/DDBJ databases">
        <title>A near-complete genome assembly of Cinchona calisaya.</title>
        <authorList>
            <person name="Lian D.C."/>
            <person name="Zhao X.W."/>
            <person name="Wei L."/>
        </authorList>
    </citation>
    <scope>NUCLEOTIDE SEQUENCE [LARGE SCALE GENOMIC DNA]</scope>
    <source>
        <tissue evidence="1">Nenye</tissue>
    </source>
</reference>
<dbReference type="AlphaFoldDB" id="A0ABD3B2V7"/>
<accession>A0ABD3B2V7</accession>
<gene>
    <name evidence="1" type="ORF">ACH5RR_001199</name>
</gene>
<protein>
    <submittedName>
        <fullName evidence="1">Uncharacterized protein</fullName>
    </submittedName>
</protein>
<dbReference type="Proteomes" id="UP001630127">
    <property type="component" value="Unassembled WGS sequence"/>
</dbReference>
<organism evidence="1 2">
    <name type="scientific">Cinchona calisaya</name>
    <dbReference type="NCBI Taxonomy" id="153742"/>
    <lineage>
        <taxon>Eukaryota</taxon>
        <taxon>Viridiplantae</taxon>
        <taxon>Streptophyta</taxon>
        <taxon>Embryophyta</taxon>
        <taxon>Tracheophyta</taxon>
        <taxon>Spermatophyta</taxon>
        <taxon>Magnoliopsida</taxon>
        <taxon>eudicotyledons</taxon>
        <taxon>Gunneridae</taxon>
        <taxon>Pentapetalae</taxon>
        <taxon>asterids</taxon>
        <taxon>lamiids</taxon>
        <taxon>Gentianales</taxon>
        <taxon>Rubiaceae</taxon>
        <taxon>Cinchonoideae</taxon>
        <taxon>Cinchoneae</taxon>
        <taxon>Cinchona</taxon>
    </lineage>
</organism>
<dbReference type="EMBL" id="JBJUIK010000001">
    <property type="protein sequence ID" value="KAL3537833.1"/>
    <property type="molecule type" value="Genomic_DNA"/>
</dbReference>
<evidence type="ECO:0000313" key="1">
    <source>
        <dbReference type="EMBL" id="KAL3537833.1"/>
    </source>
</evidence>
<sequence length="104" mass="11193">MVVRIWWCERKSCRGDRAFGVGLMGEKGCSWAALEGAVGGFGRLGWLSVRDKDAIDAPAEVSWLSSSSVEVCNNSTEVSWLRNSPTKVYNSIAEACSSSAKGES</sequence>
<proteinExistence type="predicted"/>
<keyword evidence="2" id="KW-1185">Reference proteome</keyword>